<dbReference type="PANTHER" id="PTHR11088">
    <property type="entry name" value="TRNA DIMETHYLALLYLTRANSFERASE"/>
    <property type="match status" value="1"/>
</dbReference>
<comment type="caution">
    <text evidence="5">The sequence shown here is derived from an EMBL/GenBank/DDBJ whole genome shotgun (WGS) entry which is preliminary data.</text>
</comment>
<accession>A0ABS5BI80</accession>
<evidence type="ECO:0008006" key="7">
    <source>
        <dbReference type="Google" id="ProtNLM"/>
    </source>
</evidence>
<evidence type="ECO:0000313" key="5">
    <source>
        <dbReference type="EMBL" id="MBP3059286.1"/>
    </source>
</evidence>
<keyword evidence="3" id="KW-0547">Nucleotide-binding</keyword>
<keyword evidence="6" id="KW-1185">Reference proteome</keyword>
<keyword evidence="4" id="KW-0067">ATP-binding</keyword>
<evidence type="ECO:0000256" key="4">
    <source>
        <dbReference type="ARBA" id="ARBA00022840"/>
    </source>
</evidence>
<name>A0ABS5BI80_9MOLU</name>
<dbReference type="SUPFAM" id="SSF52540">
    <property type="entry name" value="P-loop containing nucleoside triphosphate hydrolases"/>
    <property type="match status" value="1"/>
</dbReference>
<dbReference type="PANTHER" id="PTHR11088:SF60">
    <property type="entry name" value="TRNA DIMETHYLALLYLTRANSFERASE"/>
    <property type="match status" value="1"/>
</dbReference>
<evidence type="ECO:0000256" key="1">
    <source>
        <dbReference type="ARBA" id="ARBA00005842"/>
    </source>
</evidence>
<protein>
    <recommendedName>
        <fullName evidence="7">tRNA (Adenosine(37)-N6)-dimethylallyltransferase MiaA</fullName>
    </recommendedName>
</protein>
<organism evidence="5 6">
    <name type="scientific">Texas Phoenix palm phytoplasma</name>
    <dbReference type="NCBI Taxonomy" id="176709"/>
    <lineage>
        <taxon>Bacteria</taxon>
        <taxon>Bacillati</taxon>
        <taxon>Mycoplasmatota</taxon>
        <taxon>Mollicutes</taxon>
        <taxon>Acholeplasmatales</taxon>
        <taxon>Acholeplasmataceae</taxon>
        <taxon>Candidatus Phytoplasma</taxon>
        <taxon>16SrIV (Coconut lethal yellows group)</taxon>
    </lineage>
</organism>
<dbReference type="InterPro" id="IPR027417">
    <property type="entry name" value="P-loop_NTPase"/>
</dbReference>
<dbReference type="InterPro" id="IPR039657">
    <property type="entry name" value="Dimethylallyltransferase"/>
</dbReference>
<evidence type="ECO:0000256" key="3">
    <source>
        <dbReference type="ARBA" id="ARBA00022741"/>
    </source>
</evidence>
<dbReference type="Proteomes" id="UP001192346">
    <property type="component" value="Unassembled WGS sequence"/>
</dbReference>
<sequence>MKKVIVISGPTASGKTDLSVKLANLFKGEIINSDSVQIYKKFDIGSSKIKEKEKKNIKHHLLSFIHPEKKYSIYDFGR</sequence>
<comment type="similarity">
    <text evidence="1">Belongs to the IPP transferase family.</text>
</comment>
<proteinExistence type="inferred from homology"/>
<dbReference type="Pfam" id="PF01715">
    <property type="entry name" value="IPPT"/>
    <property type="match status" value="1"/>
</dbReference>
<dbReference type="Gene3D" id="3.40.50.300">
    <property type="entry name" value="P-loop containing nucleotide triphosphate hydrolases"/>
    <property type="match status" value="1"/>
</dbReference>
<evidence type="ECO:0000313" key="6">
    <source>
        <dbReference type="Proteomes" id="UP001192346"/>
    </source>
</evidence>
<dbReference type="EMBL" id="VBRA02000005">
    <property type="protein sequence ID" value="MBP3059286.1"/>
    <property type="molecule type" value="Genomic_DNA"/>
</dbReference>
<gene>
    <name evidence="5" type="ORF">FEF22_000590</name>
</gene>
<keyword evidence="2" id="KW-0808">Transferase</keyword>
<evidence type="ECO:0000256" key="2">
    <source>
        <dbReference type="ARBA" id="ARBA00022679"/>
    </source>
</evidence>
<reference evidence="5" key="1">
    <citation type="submission" date="2019-10" db="EMBL/GenBank/DDBJ databases">
        <title>Whole Genome Sequencing and Characterization of Texas Phoenix Palm Decline Phytoplasma Belongs to Lethal Yellowing (16SrIV) Group.</title>
        <authorList>
            <person name="Bao M."/>
        </authorList>
    </citation>
    <scope>NUCLEOTIDE SEQUENCE [LARGE SCALE GENOMIC DNA]</scope>
    <source>
        <strain evidence="5">ACPD</strain>
    </source>
</reference>